<sequence>MEANTPLNPADDQFRFISDQTPLLIWASGTDKICCFFNTAWLTFTGRLIEQDYEDGWKDSVHPDDLQYCLSVYDKAFEARKEFTRTYRLKRNGGEFRHVTERATPRFRADGTFTGYAGYGIDMNELLEDAQIRRDLFAAEAWRKEQNLNEELASTNEELSAANEELTSINEELGQTQEDLASLNRELENIVAVRTKALMASEAAAQKLNKELAATNEELAAANEELVTINEELAESREELQRSEKLFRTIALNIPKSLVMVIGSNRRFMAIEGALMTKMGYDNSNYIGKHLAEADPERYQTSKHLYDRVLAGEQFTVDRKGSDDEDFRMEFVPLRNEFHEVYAALIITLDITDIKQAEEKSAKLAAIVASSDDAIVSKTLNGIVTSWNASAERMFGYSESEMIGQPILKIIPLDRQEEEPRILERLRRGERVKHFETKRISKDNKILDVSLTISPVRDNEGRIVGISKIARDISEKKRDEQRKNDFIGMVSHELKTPLTSVNILIQVLQAKLSNSNDTFVPGALNNAGKQIKKMTGMINGFLNLSSLESGKMPMVKQEFMLDELLKEAVSETELTMNDHHIRLSYTPVKVNADWDKVGSVILNLLSNAIKYSSKSSVIDVDCRITDGKARVTVKDQGIGIKAEDAKKLFDRYYRVENDHTRHISGFGIGLYLSAEIIRQHHGEIGVETEFGKGSTFYFTLPLSQS</sequence>
<dbReference type="Pfam" id="PF00512">
    <property type="entry name" value="HisKA"/>
    <property type="match status" value="1"/>
</dbReference>
<feature type="domain" description="PAS" evidence="8">
    <location>
        <begin position="360"/>
        <end position="430"/>
    </location>
</feature>
<comment type="catalytic activity">
    <reaction evidence="1">
        <text>ATP + protein L-histidine = ADP + protein N-phospho-L-histidine.</text>
        <dbReference type="EC" id="2.7.13.3"/>
    </reaction>
</comment>
<dbReference type="InterPro" id="IPR005467">
    <property type="entry name" value="His_kinase_dom"/>
</dbReference>
<comment type="caution">
    <text evidence="10">The sequence shown here is derived from an EMBL/GenBank/DDBJ whole genome shotgun (WGS) entry which is preliminary data.</text>
</comment>
<keyword evidence="4" id="KW-0808">Transferase</keyword>
<evidence type="ECO:0000259" key="8">
    <source>
        <dbReference type="PROSITE" id="PS50112"/>
    </source>
</evidence>
<proteinExistence type="predicted"/>
<dbReference type="SMART" id="SM00086">
    <property type="entry name" value="PAC"/>
    <property type="match status" value="2"/>
</dbReference>
<evidence type="ECO:0000256" key="2">
    <source>
        <dbReference type="ARBA" id="ARBA00012438"/>
    </source>
</evidence>
<dbReference type="SUPFAM" id="SSF55874">
    <property type="entry name" value="ATPase domain of HSP90 chaperone/DNA topoisomerase II/histidine kinase"/>
    <property type="match status" value="1"/>
</dbReference>
<dbReference type="SUPFAM" id="SSF47384">
    <property type="entry name" value="Homodimeric domain of signal transducing histidine kinase"/>
    <property type="match status" value="1"/>
</dbReference>
<dbReference type="PROSITE" id="PS50112">
    <property type="entry name" value="PAS"/>
    <property type="match status" value="1"/>
</dbReference>
<protein>
    <recommendedName>
        <fullName evidence="2">histidine kinase</fullName>
        <ecNumber evidence="2">2.7.13.3</ecNumber>
    </recommendedName>
</protein>
<dbReference type="InterPro" id="IPR000700">
    <property type="entry name" value="PAS-assoc_C"/>
</dbReference>
<dbReference type="Pfam" id="PF02518">
    <property type="entry name" value="HATPase_c"/>
    <property type="match status" value="1"/>
</dbReference>
<gene>
    <name evidence="10" type="ORF">J2W55_000621</name>
</gene>
<dbReference type="PROSITE" id="PS50113">
    <property type="entry name" value="PAC"/>
    <property type="match status" value="1"/>
</dbReference>
<dbReference type="InterPro" id="IPR035965">
    <property type="entry name" value="PAS-like_dom_sf"/>
</dbReference>
<dbReference type="InterPro" id="IPR001610">
    <property type="entry name" value="PAC"/>
</dbReference>
<dbReference type="SMART" id="SM00388">
    <property type="entry name" value="HisKA"/>
    <property type="match status" value="1"/>
</dbReference>
<dbReference type="PROSITE" id="PS50109">
    <property type="entry name" value="HIS_KIN"/>
    <property type="match status" value="1"/>
</dbReference>
<keyword evidence="5" id="KW-0418">Kinase</keyword>
<dbReference type="Gene3D" id="3.30.450.20">
    <property type="entry name" value="PAS domain"/>
    <property type="match status" value="3"/>
</dbReference>
<dbReference type="Proteomes" id="UP001247620">
    <property type="component" value="Unassembled WGS sequence"/>
</dbReference>
<evidence type="ECO:0000256" key="1">
    <source>
        <dbReference type="ARBA" id="ARBA00000085"/>
    </source>
</evidence>
<feature type="coiled-coil region" evidence="6">
    <location>
        <begin position="145"/>
        <end position="246"/>
    </location>
</feature>
<evidence type="ECO:0000256" key="6">
    <source>
        <dbReference type="SAM" id="Coils"/>
    </source>
</evidence>
<dbReference type="SMART" id="SM00387">
    <property type="entry name" value="HATPase_c"/>
    <property type="match status" value="1"/>
</dbReference>
<dbReference type="PRINTS" id="PR00344">
    <property type="entry name" value="BCTRLSENSOR"/>
</dbReference>
<keyword evidence="6" id="KW-0175">Coiled coil</keyword>
<name>A0ABU1T627_9SPHI</name>
<dbReference type="InterPro" id="IPR013767">
    <property type="entry name" value="PAS_fold"/>
</dbReference>
<dbReference type="EC" id="2.7.13.3" evidence="2"/>
<evidence type="ECO:0000256" key="4">
    <source>
        <dbReference type="ARBA" id="ARBA00022679"/>
    </source>
</evidence>
<keyword evidence="11" id="KW-1185">Reference proteome</keyword>
<accession>A0ABU1T627</accession>
<reference evidence="10 11" key="1">
    <citation type="submission" date="2023-07" db="EMBL/GenBank/DDBJ databases">
        <title>Sorghum-associated microbial communities from plants grown in Nebraska, USA.</title>
        <authorList>
            <person name="Schachtman D."/>
        </authorList>
    </citation>
    <scope>NUCLEOTIDE SEQUENCE [LARGE SCALE GENOMIC DNA]</scope>
    <source>
        <strain evidence="10 11">3262</strain>
    </source>
</reference>
<dbReference type="InterPro" id="IPR000014">
    <property type="entry name" value="PAS"/>
</dbReference>
<dbReference type="NCBIfam" id="TIGR00229">
    <property type="entry name" value="sensory_box"/>
    <property type="match status" value="2"/>
</dbReference>
<dbReference type="PANTHER" id="PTHR43304:SF1">
    <property type="entry name" value="PAC DOMAIN-CONTAINING PROTEIN"/>
    <property type="match status" value="1"/>
</dbReference>
<dbReference type="Pfam" id="PF08447">
    <property type="entry name" value="PAS_3"/>
    <property type="match status" value="1"/>
</dbReference>
<dbReference type="RefSeq" id="WP_310091831.1">
    <property type="nucleotide sequence ID" value="NZ_JAVDUU010000001.1"/>
</dbReference>
<organism evidence="10 11">
    <name type="scientific">Mucilaginibacter pocheonensis</name>
    <dbReference type="NCBI Taxonomy" id="398050"/>
    <lineage>
        <taxon>Bacteria</taxon>
        <taxon>Pseudomonadati</taxon>
        <taxon>Bacteroidota</taxon>
        <taxon>Sphingobacteriia</taxon>
        <taxon>Sphingobacteriales</taxon>
        <taxon>Sphingobacteriaceae</taxon>
        <taxon>Mucilaginibacter</taxon>
    </lineage>
</organism>
<evidence type="ECO:0000259" key="9">
    <source>
        <dbReference type="PROSITE" id="PS50113"/>
    </source>
</evidence>
<feature type="domain" description="Histidine kinase" evidence="7">
    <location>
        <begin position="489"/>
        <end position="704"/>
    </location>
</feature>
<dbReference type="InterPro" id="IPR036097">
    <property type="entry name" value="HisK_dim/P_sf"/>
</dbReference>
<dbReference type="Pfam" id="PF08448">
    <property type="entry name" value="PAS_4"/>
    <property type="match status" value="1"/>
</dbReference>
<evidence type="ECO:0000313" key="11">
    <source>
        <dbReference type="Proteomes" id="UP001247620"/>
    </source>
</evidence>
<dbReference type="PANTHER" id="PTHR43304">
    <property type="entry name" value="PHYTOCHROME-LIKE PROTEIN CPH1"/>
    <property type="match status" value="1"/>
</dbReference>
<dbReference type="InterPro" id="IPR003594">
    <property type="entry name" value="HATPase_dom"/>
</dbReference>
<dbReference type="CDD" id="cd00130">
    <property type="entry name" value="PAS"/>
    <property type="match status" value="2"/>
</dbReference>
<dbReference type="EMBL" id="JAVDUU010000001">
    <property type="protein sequence ID" value="MDR6940793.1"/>
    <property type="molecule type" value="Genomic_DNA"/>
</dbReference>
<dbReference type="Gene3D" id="1.10.287.130">
    <property type="match status" value="1"/>
</dbReference>
<dbReference type="InterPro" id="IPR052162">
    <property type="entry name" value="Sensor_kinase/Photoreceptor"/>
</dbReference>
<dbReference type="InterPro" id="IPR013656">
    <property type="entry name" value="PAS_4"/>
</dbReference>
<evidence type="ECO:0000313" key="10">
    <source>
        <dbReference type="EMBL" id="MDR6940793.1"/>
    </source>
</evidence>
<dbReference type="InterPro" id="IPR004358">
    <property type="entry name" value="Sig_transdc_His_kin-like_C"/>
</dbReference>
<dbReference type="InterPro" id="IPR003661">
    <property type="entry name" value="HisK_dim/P_dom"/>
</dbReference>
<dbReference type="CDD" id="cd00082">
    <property type="entry name" value="HisKA"/>
    <property type="match status" value="1"/>
</dbReference>
<keyword evidence="3" id="KW-0597">Phosphoprotein</keyword>
<evidence type="ECO:0000259" key="7">
    <source>
        <dbReference type="PROSITE" id="PS50109"/>
    </source>
</evidence>
<feature type="domain" description="PAC" evidence="9">
    <location>
        <begin position="433"/>
        <end position="485"/>
    </location>
</feature>
<dbReference type="SUPFAM" id="SSF55785">
    <property type="entry name" value="PYP-like sensor domain (PAS domain)"/>
    <property type="match status" value="3"/>
</dbReference>
<dbReference type="InterPro" id="IPR013655">
    <property type="entry name" value="PAS_fold_3"/>
</dbReference>
<evidence type="ECO:0000256" key="3">
    <source>
        <dbReference type="ARBA" id="ARBA00022553"/>
    </source>
</evidence>
<evidence type="ECO:0000256" key="5">
    <source>
        <dbReference type="ARBA" id="ARBA00022777"/>
    </source>
</evidence>
<dbReference type="Gene3D" id="3.30.565.10">
    <property type="entry name" value="Histidine kinase-like ATPase, C-terminal domain"/>
    <property type="match status" value="1"/>
</dbReference>
<dbReference type="SMART" id="SM00091">
    <property type="entry name" value="PAS"/>
    <property type="match status" value="2"/>
</dbReference>
<dbReference type="InterPro" id="IPR036890">
    <property type="entry name" value="HATPase_C_sf"/>
</dbReference>
<dbReference type="Pfam" id="PF00989">
    <property type="entry name" value="PAS"/>
    <property type="match status" value="1"/>
</dbReference>